<evidence type="ECO:0000313" key="3">
    <source>
        <dbReference type="Proteomes" id="UP000051074"/>
    </source>
</evidence>
<comment type="caution">
    <text evidence="2">The sequence shown here is derived from an EMBL/GenBank/DDBJ whole genome shotgun (WGS) entry which is preliminary data.</text>
</comment>
<feature type="transmembrane region" description="Helical" evidence="1">
    <location>
        <begin position="623"/>
        <end position="643"/>
    </location>
</feature>
<accession>K0NHG6</accession>
<sequence length="658" mass="73373">MISKIKNTLFAAIVVVLSWLLLSLVQDYDLQSVPNLHQVVSITSWDKKKSKKEIYQLLVKDAESAGIDLVKLRLLDQDGKNTKLVYNFNSSSNTQYSWRKNSQVKRLSKSELMLEDVLGNYYTNATTAQFASLASDLSEAGLQVTVYKSSFKDELLNNTVYQDGLLVFSSLLGMLLIIMILDKSFRYKEYAILQVNGLSSEKIFRRDFAKEILPFTLMVLLPLIFFSLLAARSLNGQGSLFYIKAIFLLLLALSVTYWIFDFISYVSLALIKPYAAIKGQFSGKGFLYLGYILKIAIVLLLGVNLASLGQKYSAYQQDKQIMQLWQKKPASYIANLGQVDQGNDKRVKEIDRKVHRLVASDKQAVLAKNAQQFQPAQSSTDIQNGNVLVVNPAFLKASSVKDKQGKQVTVNDAKTVYILIPKDRAYQKAAFKKQAKSWIKFQQTLPNVYGKTKQIKYKLVYIQSQQVFNYTAGQDIANSVSTDPIILAIDAKLLSDDFFTASLTQGQVVFPSLTKLQKGIKETGLTSFVNGITNVKSTAASLYAQLLTELSIIGVIAVLSLTQMFFMVSYVSASFFESKKRRLTVYQVFGLSNRKLVSQFALANALTDLALLTIMLVRQGQAGIFWLGLLLAALEVAAIALSAKQAESNMLRGLNRGN</sequence>
<feature type="transmembrane region" description="Helical" evidence="1">
    <location>
        <begin position="240"/>
        <end position="266"/>
    </location>
</feature>
<keyword evidence="1" id="KW-1133">Transmembrane helix</keyword>
<reference evidence="2 3" key="1">
    <citation type="journal article" date="2015" name="Genome Announc.">
        <title>Expanding the biotechnology potential of lactobacilli through comparative genomics of 213 strains and associated genera.</title>
        <authorList>
            <person name="Sun Z."/>
            <person name="Harris H.M."/>
            <person name="McCann A."/>
            <person name="Guo C."/>
            <person name="Argimon S."/>
            <person name="Zhang W."/>
            <person name="Yang X."/>
            <person name="Jeffery I.B."/>
            <person name="Cooney J.C."/>
            <person name="Kagawa T.F."/>
            <person name="Liu W."/>
            <person name="Song Y."/>
            <person name="Salvetti E."/>
            <person name="Wrobel A."/>
            <person name="Rasinkangas P."/>
            <person name="Parkhill J."/>
            <person name="Rea M.C."/>
            <person name="O'Sullivan O."/>
            <person name="Ritari J."/>
            <person name="Douillard F.P."/>
            <person name="Paul Ross R."/>
            <person name="Yang R."/>
            <person name="Briner A.E."/>
            <person name="Felis G.E."/>
            <person name="de Vos W.M."/>
            <person name="Barrangou R."/>
            <person name="Klaenhammer T.R."/>
            <person name="Caufield P.W."/>
            <person name="Cui Y."/>
            <person name="Zhang H."/>
            <person name="O'Toole P.W."/>
        </authorList>
    </citation>
    <scope>NUCLEOTIDE SEQUENCE [LARGE SCALE GENOMIC DNA]</scope>
    <source>
        <strain evidence="2 3">DSM 19284</strain>
    </source>
</reference>
<proteinExistence type="predicted"/>
<dbReference type="STRING" id="1293597.FC20_GL000251"/>
<evidence type="ECO:0000313" key="2">
    <source>
        <dbReference type="EMBL" id="KRL02568.1"/>
    </source>
</evidence>
<feature type="transmembrane region" description="Helical" evidence="1">
    <location>
        <begin position="286"/>
        <end position="306"/>
    </location>
</feature>
<feature type="transmembrane region" description="Helical" evidence="1">
    <location>
        <begin position="550"/>
        <end position="576"/>
    </location>
</feature>
<name>K0NHG6_9LACO</name>
<dbReference type="EMBL" id="AZDU01000012">
    <property type="protein sequence ID" value="KRL02568.1"/>
    <property type="molecule type" value="Genomic_DNA"/>
</dbReference>
<feature type="transmembrane region" description="Helical" evidence="1">
    <location>
        <begin position="212"/>
        <end position="234"/>
    </location>
</feature>
<protein>
    <recommendedName>
        <fullName evidence="4">Bacteriocin-associated integral membrane protein</fullName>
    </recommendedName>
</protein>
<dbReference type="Proteomes" id="UP000051074">
    <property type="component" value="Unassembled WGS sequence"/>
</dbReference>
<dbReference type="RefSeq" id="WP_008459493.1">
    <property type="nucleotide sequence ID" value="NZ_AZDU01000012.1"/>
</dbReference>
<gene>
    <name evidence="2" type="ORF">FC20_GL000251</name>
</gene>
<keyword evidence="3" id="KW-1185">Reference proteome</keyword>
<evidence type="ECO:0000256" key="1">
    <source>
        <dbReference type="SAM" id="Phobius"/>
    </source>
</evidence>
<keyword evidence="1" id="KW-0812">Transmembrane</keyword>
<feature type="transmembrane region" description="Helical" evidence="1">
    <location>
        <begin position="596"/>
        <end position="617"/>
    </location>
</feature>
<dbReference type="eggNOG" id="COG4652">
    <property type="taxonomic scope" value="Bacteria"/>
</dbReference>
<keyword evidence="1" id="KW-0472">Membrane</keyword>
<dbReference type="PATRIC" id="fig|1293597.4.peg.275"/>
<feature type="transmembrane region" description="Helical" evidence="1">
    <location>
        <begin position="164"/>
        <end position="181"/>
    </location>
</feature>
<organism evidence="2 3">
    <name type="scientific">Lactobacillus equicursoris DSM 19284 = JCM 14600 = CIP 110162</name>
    <dbReference type="NCBI Taxonomy" id="1293597"/>
    <lineage>
        <taxon>Bacteria</taxon>
        <taxon>Bacillati</taxon>
        <taxon>Bacillota</taxon>
        <taxon>Bacilli</taxon>
        <taxon>Lactobacillales</taxon>
        <taxon>Lactobacillaceae</taxon>
        <taxon>Lactobacillus</taxon>
    </lineage>
</organism>
<dbReference type="AlphaFoldDB" id="K0NHG6"/>
<evidence type="ECO:0008006" key="4">
    <source>
        <dbReference type="Google" id="ProtNLM"/>
    </source>
</evidence>